<sequence length="38" mass="4155">MTVASSTKFLPLNTPFINGFQGSFLTRRFLAYGISTGL</sequence>
<accession>A0A0A9B7J7</accession>
<dbReference type="AlphaFoldDB" id="A0A0A9B7J7"/>
<organism evidence="1">
    <name type="scientific">Arundo donax</name>
    <name type="common">Giant reed</name>
    <name type="synonym">Donax arundinaceus</name>
    <dbReference type="NCBI Taxonomy" id="35708"/>
    <lineage>
        <taxon>Eukaryota</taxon>
        <taxon>Viridiplantae</taxon>
        <taxon>Streptophyta</taxon>
        <taxon>Embryophyta</taxon>
        <taxon>Tracheophyta</taxon>
        <taxon>Spermatophyta</taxon>
        <taxon>Magnoliopsida</taxon>
        <taxon>Liliopsida</taxon>
        <taxon>Poales</taxon>
        <taxon>Poaceae</taxon>
        <taxon>PACMAD clade</taxon>
        <taxon>Arundinoideae</taxon>
        <taxon>Arundineae</taxon>
        <taxon>Arundo</taxon>
    </lineage>
</organism>
<evidence type="ECO:0000313" key="1">
    <source>
        <dbReference type="EMBL" id="JAD59984.1"/>
    </source>
</evidence>
<reference evidence="1" key="2">
    <citation type="journal article" date="2015" name="Data Brief">
        <title>Shoot transcriptome of the giant reed, Arundo donax.</title>
        <authorList>
            <person name="Barrero R.A."/>
            <person name="Guerrero F.D."/>
            <person name="Moolhuijzen P."/>
            <person name="Goolsby J.A."/>
            <person name="Tidwell J."/>
            <person name="Bellgard S.E."/>
            <person name="Bellgard M.I."/>
        </authorList>
    </citation>
    <scope>NUCLEOTIDE SEQUENCE</scope>
    <source>
        <tissue evidence="1">Shoot tissue taken approximately 20 cm above the soil surface</tissue>
    </source>
</reference>
<reference evidence="1" key="1">
    <citation type="submission" date="2014-09" db="EMBL/GenBank/DDBJ databases">
        <authorList>
            <person name="Magalhaes I.L.F."/>
            <person name="Oliveira U."/>
            <person name="Santos F.R."/>
            <person name="Vidigal T.H.D.A."/>
            <person name="Brescovit A.D."/>
            <person name="Santos A.J."/>
        </authorList>
    </citation>
    <scope>NUCLEOTIDE SEQUENCE</scope>
    <source>
        <tissue evidence="1">Shoot tissue taken approximately 20 cm above the soil surface</tissue>
    </source>
</reference>
<protein>
    <submittedName>
        <fullName evidence="1">Uncharacterized protein</fullName>
    </submittedName>
</protein>
<name>A0A0A9B7J7_ARUDO</name>
<dbReference type="EMBL" id="GBRH01237911">
    <property type="protein sequence ID" value="JAD59984.1"/>
    <property type="molecule type" value="Transcribed_RNA"/>
</dbReference>
<proteinExistence type="predicted"/>